<gene>
    <name evidence="1" type="ORF">B0T20DRAFT_453438</name>
</gene>
<organism evidence="1 2">
    <name type="scientific">Sordaria brevicollis</name>
    <dbReference type="NCBI Taxonomy" id="83679"/>
    <lineage>
        <taxon>Eukaryota</taxon>
        <taxon>Fungi</taxon>
        <taxon>Dikarya</taxon>
        <taxon>Ascomycota</taxon>
        <taxon>Pezizomycotina</taxon>
        <taxon>Sordariomycetes</taxon>
        <taxon>Sordariomycetidae</taxon>
        <taxon>Sordariales</taxon>
        <taxon>Sordariaceae</taxon>
        <taxon>Sordaria</taxon>
    </lineage>
</organism>
<evidence type="ECO:0000313" key="1">
    <source>
        <dbReference type="EMBL" id="KAK3398737.1"/>
    </source>
</evidence>
<dbReference type="AlphaFoldDB" id="A0AAE0UC69"/>
<reference evidence="1" key="1">
    <citation type="journal article" date="2023" name="Mol. Phylogenet. Evol.">
        <title>Genome-scale phylogeny and comparative genomics of the fungal order Sordariales.</title>
        <authorList>
            <person name="Hensen N."/>
            <person name="Bonometti L."/>
            <person name="Westerberg I."/>
            <person name="Brannstrom I.O."/>
            <person name="Guillou S."/>
            <person name="Cros-Aarteil S."/>
            <person name="Calhoun S."/>
            <person name="Haridas S."/>
            <person name="Kuo A."/>
            <person name="Mondo S."/>
            <person name="Pangilinan J."/>
            <person name="Riley R."/>
            <person name="LaButti K."/>
            <person name="Andreopoulos B."/>
            <person name="Lipzen A."/>
            <person name="Chen C."/>
            <person name="Yan M."/>
            <person name="Daum C."/>
            <person name="Ng V."/>
            <person name="Clum A."/>
            <person name="Steindorff A."/>
            <person name="Ohm R.A."/>
            <person name="Martin F."/>
            <person name="Silar P."/>
            <person name="Natvig D.O."/>
            <person name="Lalanne C."/>
            <person name="Gautier V."/>
            <person name="Ament-Velasquez S.L."/>
            <person name="Kruys A."/>
            <person name="Hutchinson M.I."/>
            <person name="Powell A.J."/>
            <person name="Barry K."/>
            <person name="Miller A.N."/>
            <person name="Grigoriev I.V."/>
            <person name="Debuchy R."/>
            <person name="Gladieux P."/>
            <person name="Hiltunen Thoren M."/>
            <person name="Johannesson H."/>
        </authorList>
    </citation>
    <scope>NUCLEOTIDE SEQUENCE</scope>
    <source>
        <strain evidence="1">FGSC 1904</strain>
    </source>
</reference>
<accession>A0AAE0UC69</accession>
<keyword evidence="2" id="KW-1185">Reference proteome</keyword>
<dbReference type="Proteomes" id="UP001281003">
    <property type="component" value="Unassembled WGS sequence"/>
</dbReference>
<comment type="caution">
    <text evidence="1">The sequence shown here is derived from an EMBL/GenBank/DDBJ whole genome shotgun (WGS) entry which is preliminary data.</text>
</comment>
<dbReference type="EMBL" id="JAUTDP010000006">
    <property type="protein sequence ID" value="KAK3398737.1"/>
    <property type="molecule type" value="Genomic_DNA"/>
</dbReference>
<protein>
    <submittedName>
        <fullName evidence="1">Uncharacterized protein</fullName>
    </submittedName>
</protein>
<sequence>MACIAIPVTDVSPWPLQRLCLKRCPSKSACEAPRSGPWPRYLHGRPYTSRVGTRGPALSSKTDLYVLDLAFLQQLCSAVAEHVKPIGPKAEGVLHFWTGPSALRWHAVSQRTAQANLLQQFTSDEAVLGSRTGTSD</sequence>
<name>A0AAE0UC69_SORBR</name>
<reference evidence="1" key="2">
    <citation type="submission" date="2023-07" db="EMBL/GenBank/DDBJ databases">
        <authorList>
            <consortium name="Lawrence Berkeley National Laboratory"/>
            <person name="Haridas S."/>
            <person name="Hensen N."/>
            <person name="Bonometti L."/>
            <person name="Westerberg I."/>
            <person name="Brannstrom I.O."/>
            <person name="Guillou S."/>
            <person name="Cros-Aarteil S."/>
            <person name="Calhoun S."/>
            <person name="Kuo A."/>
            <person name="Mondo S."/>
            <person name="Pangilinan J."/>
            <person name="Riley R."/>
            <person name="LaButti K."/>
            <person name="Andreopoulos B."/>
            <person name="Lipzen A."/>
            <person name="Chen C."/>
            <person name="Yanf M."/>
            <person name="Daum C."/>
            <person name="Ng V."/>
            <person name="Clum A."/>
            <person name="Steindorff A."/>
            <person name="Ohm R."/>
            <person name="Martin F."/>
            <person name="Silar P."/>
            <person name="Natvig D."/>
            <person name="Lalanne C."/>
            <person name="Gautier V."/>
            <person name="Ament-velasquez S.L."/>
            <person name="Kruys A."/>
            <person name="Hutchinson M.I."/>
            <person name="Powell A.J."/>
            <person name="Barry K."/>
            <person name="Miller A.N."/>
            <person name="Grigoriev I.V."/>
            <person name="Debuchy R."/>
            <person name="Gladieux P."/>
            <person name="Thoren M.H."/>
            <person name="Johannesson H."/>
        </authorList>
    </citation>
    <scope>NUCLEOTIDE SEQUENCE</scope>
    <source>
        <strain evidence="1">FGSC 1904</strain>
    </source>
</reference>
<proteinExistence type="predicted"/>
<evidence type="ECO:0000313" key="2">
    <source>
        <dbReference type="Proteomes" id="UP001281003"/>
    </source>
</evidence>